<sequence>MRRLRLYIPGQHRAKPIPVGVTLWRRMSHWTEPRQIVILTGASGAGKTTIARLCGEMAEGPTVFHFDNHRIPDGGVPHTDYTDKVAWQHHMVTIWLRWLKDHDAALILLEGQMLLPRLIEVLREEDLRNVTVILVECADAERAKRLSGRGHAHLIGAGLDNRVLQFRADAEALGIPVFLTDDLQGDALAQLVNDRFDRSPLRRLGRAVGRLRQGVRRRIQAVLLGLPLAEAEALLPLAMA</sequence>
<dbReference type="EMBL" id="JAKZEU010000001">
    <property type="protein sequence ID" value="MCQ0968842.1"/>
    <property type="molecule type" value="Genomic_DNA"/>
</dbReference>
<gene>
    <name evidence="1" type="ORF">MLD63_00110</name>
</gene>
<proteinExistence type="predicted"/>
<organism evidence="1 2">
    <name type="scientific">Paracoccus albicereus</name>
    <dbReference type="NCBI Taxonomy" id="2922394"/>
    <lineage>
        <taxon>Bacteria</taxon>
        <taxon>Pseudomonadati</taxon>
        <taxon>Pseudomonadota</taxon>
        <taxon>Alphaproteobacteria</taxon>
        <taxon>Rhodobacterales</taxon>
        <taxon>Paracoccaceae</taxon>
        <taxon>Paracoccus</taxon>
    </lineage>
</organism>
<dbReference type="InterPro" id="IPR027417">
    <property type="entry name" value="P-loop_NTPase"/>
</dbReference>
<keyword evidence="1" id="KW-0614">Plasmid</keyword>
<keyword evidence="2" id="KW-1185">Reference proteome</keyword>
<dbReference type="Proteomes" id="UP001203945">
    <property type="component" value="Unassembled WGS sequence"/>
</dbReference>
<reference evidence="1 2" key="1">
    <citation type="submission" date="2022-03" db="EMBL/GenBank/DDBJ databases">
        <authorList>
            <person name="He Y."/>
        </authorList>
    </citation>
    <scope>NUCLEOTIDE SEQUENCE [LARGE SCALE GENOMIC DNA]</scope>
    <source>
        <strain evidence="1 2">TK19116</strain>
        <plasmid evidence="1">unnamed1</plasmid>
    </source>
</reference>
<protein>
    <submittedName>
        <fullName evidence="1">AAA family ATPase</fullName>
    </submittedName>
</protein>
<evidence type="ECO:0000313" key="1">
    <source>
        <dbReference type="EMBL" id="MCQ0968842.1"/>
    </source>
</evidence>
<dbReference type="SUPFAM" id="SSF52540">
    <property type="entry name" value="P-loop containing nucleoside triphosphate hydrolases"/>
    <property type="match status" value="1"/>
</dbReference>
<evidence type="ECO:0000313" key="2">
    <source>
        <dbReference type="Proteomes" id="UP001203945"/>
    </source>
</evidence>
<accession>A0ABT1MKL2</accession>
<dbReference type="Gene3D" id="3.40.50.300">
    <property type="entry name" value="P-loop containing nucleotide triphosphate hydrolases"/>
    <property type="match status" value="1"/>
</dbReference>
<comment type="caution">
    <text evidence="1">The sequence shown here is derived from an EMBL/GenBank/DDBJ whole genome shotgun (WGS) entry which is preliminary data.</text>
</comment>
<geneLocation type="plasmid" evidence="1">
    <name>unnamed1</name>
</geneLocation>
<name>A0ABT1MKL2_9RHOB</name>